<dbReference type="Proteomes" id="UP000014387">
    <property type="component" value="Unassembled WGS sequence"/>
</dbReference>
<accession>A0A9W5RD53</accession>
<evidence type="ECO:0000259" key="4">
    <source>
        <dbReference type="Pfam" id="PF01182"/>
    </source>
</evidence>
<feature type="active site" description="For ring-opening step" evidence="3">
    <location>
        <position position="143"/>
    </location>
</feature>
<protein>
    <recommendedName>
        <fullName evidence="3">Glucosamine-6-phosphate deaminase</fullName>
        <ecNumber evidence="3">3.5.99.6</ecNumber>
    </recommendedName>
    <alternativeName>
        <fullName evidence="3">GlcN6P deaminase</fullName>
        <shortName evidence="3">GNPDA</shortName>
    </alternativeName>
    <alternativeName>
        <fullName evidence="3">Glucosamine-6-phosphate isomerase</fullName>
    </alternativeName>
</protein>
<feature type="active site" description="Proton acceptor; for ring-opening step" evidence="3">
    <location>
        <position position="138"/>
    </location>
</feature>
<dbReference type="AlphaFoldDB" id="A0A9W5RD53"/>
<dbReference type="GO" id="GO:0005975">
    <property type="term" value="P:carbohydrate metabolic process"/>
    <property type="evidence" value="ECO:0007669"/>
    <property type="project" value="InterPro"/>
</dbReference>
<dbReference type="EC" id="3.5.99.6" evidence="3"/>
<evidence type="ECO:0000256" key="1">
    <source>
        <dbReference type="ARBA" id="ARBA00022801"/>
    </source>
</evidence>
<evidence type="ECO:0000313" key="5">
    <source>
        <dbReference type="EMBL" id="EPD29574.1"/>
    </source>
</evidence>
<dbReference type="OrthoDB" id="9791139at2"/>
<dbReference type="GO" id="GO:0006046">
    <property type="term" value="P:N-acetylglucosamine catabolic process"/>
    <property type="evidence" value="ECO:0007669"/>
    <property type="project" value="UniProtKB-UniRule"/>
</dbReference>
<dbReference type="GO" id="GO:0004342">
    <property type="term" value="F:glucosamine-6-phosphate deaminase activity"/>
    <property type="evidence" value="ECO:0007669"/>
    <property type="project" value="UniProtKB-UniRule"/>
</dbReference>
<dbReference type="InterPro" id="IPR004547">
    <property type="entry name" value="Glucosamine6P_isomerase"/>
</dbReference>
<dbReference type="PANTHER" id="PTHR11280">
    <property type="entry name" value="GLUCOSAMINE-6-PHOSPHATE ISOMERASE"/>
    <property type="match status" value="1"/>
</dbReference>
<comment type="catalytic activity">
    <reaction evidence="3">
        <text>alpha-D-glucosamine 6-phosphate + H2O = beta-D-fructose 6-phosphate + NH4(+)</text>
        <dbReference type="Rhea" id="RHEA:12172"/>
        <dbReference type="ChEBI" id="CHEBI:15377"/>
        <dbReference type="ChEBI" id="CHEBI:28938"/>
        <dbReference type="ChEBI" id="CHEBI:57634"/>
        <dbReference type="ChEBI" id="CHEBI:75989"/>
        <dbReference type="EC" id="3.5.99.6"/>
    </reaction>
</comment>
<dbReference type="GO" id="GO:0005737">
    <property type="term" value="C:cytoplasm"/>
    <property type="evidence" value="ECO:0007669"/>
    <property type="project" value="TreeGrafter"/>
</dbReference>
<dbReference type="PROSITE" id="PS01161">
    <property type="entry name" value="GLC_GALNAC_ISOMERASE"/>
    <property type="match status" value="1"/>
</dbReference>
<comment type="caution">
    <text evidence="3">Lacks conserved residue(s) required for the propagation of feature annotation.</text>
</comment>
<comment type="caution">
    <text evidence="5">The sequence shown here is derived from an EMBL/GenBank/DDBJ whole genome shotgun (WGS) entry which is preliminary data.</text>
</comment>
<keyword evidence="1 3" id="KW-0378">Hydrolase</keyword>
<dbReference type="NCBIfam" id="TIGR00502">
    <property type="entry name" value="nagB"/>
    <property type="match status" value="1"/>
</dbReference>
<feature type="domain" description="Glucosamine/galactosamine-6-phosphate isomerase" evidence="4">
    <location>
        <begin position="17"/>
        <end position="225"/>
    </location>
</feature>
<evidence type="ECO:0000256" key="2">
    <source>
        <dbReference type="ARBA" id="ARBA00023277"/>
    </source>
</evidence>
<name>A0A9W5RD53_9ACTO</name>
<comment type="function">
    <text evidence="3">Catalyzes the reversible isomerization-deamination of glucosamine 6-phosphate (GlcN6P) to form fructose 6-phosphate (Fru6P) and ammonium ion.</text>
</comment>
<comment type="pathway">
    <text evidence="3">Amino-sugar metabolism; N-acetylneuraminate degradation; D-fructose 6-phosphate from N-acetylneuraminate: step 5/5.</text>
</comment>
<dbReference type="InterPro" id="IPR018321">
    <property type="entry name" value="Glucosamine6P_isomerase_CS"/>
</dbReference>
<dbReference type="NCBIfam" id="NF001684">
    <property type="entry name" value="PRK00443.1-4"/>
    <property type="match status" value="1"/>
</dbReference>
<dbReference type="InterPro" id="IPR037171">
    <property type="entry name" value="NagB/RpiA_transferase-like"/>
</dbReference>
<dbReference type="Gene3D" id="3.40.50.1360">
    <property type="match status" value="1"/>
</dbReference>
<sequence length="260" mass="28471">MKIAILPNNEAIGKVGADILESALKDKPDSVIGLATGSSPLPLYKELIKRHQAGNLSFAQCRAFTLDEYIGLEAGHPESYVNFIHREFVDQVDFAEGAVNTPNALAADLNVAAAEYDASIREAGGVDFQVLGIGSDGHIAFNEPGDSLASRTHVVYLHDQTRRDNARFFDDDIDQVPTSAMTQGLGTILEARKIILFAQGKGKARAIREMIEGGISSRWPASVLQLHPFVYVLVDEDAASELELSPNYREDWENYYSANF</sequence>
<reference evidence="5 6" key="1">
    <citation type="submission" date="2013-05" db="EMBL/GenBank/DDBJ databases">
        <title>The Genome Sequence of Actinomyces europaeus ACS-120-V-COL10B.</title>
        <authorList>
            <consortium name="The Broad Institute Genomics Platform"/>
            <person name="Earl A."/>
            <person name="Ward D."/>
            <person name="Feldgarden M."/>
            <person name="Gevers D."/>
            <person name="Saerens B."/>
            <person name="Vaneechoutte M."/>
            <person name="Walker B."/>
            <person name="Young S."/>
            <person name="Zeng Q."/>
            <person name="Gargeya S."/>
            <person name="Fitzgerald M."/>
            <person name="Haas B."/>
            <person name="Abouelleil A."/>
            <person name="Allen A.W."/>
            <person name="Alvarado L."/>
            <person name="Arachchi H.M."/>
            <person name="Berlin A.M."/>
            <person name="Chapman S.B."/>
            <person name="Gainer-Dewar J."/>
            <person name="Goldberg J."/>
            <person name="Griggs A."/>
            <person name="Gujja S."/>
            <person name="Hansen M."/>
            <person name="Howarth C."/>
            <person name="Imamovic A."/>
            <person name="Ireland A."/>
            <person name="Larimer J."/>
            <person name="McCowan C."/>
            <person name="Murphy C."/>
            <person name="Pearson M."/>
            <person name="Poon T.W."/>
            <person name="Priest M."/>
            <person name="Roberts A."/>
            <person name="Saif S."/>
            <person name="Shea T."/>
            <person name="Sisk P."/>
            <person name="Sykes S."/>
            <person name="Wortman J."/>
            <person name="Nusbaum C."/>
            <person name="Birren B."/>
        </authorList>
    </citation>
    <scope>NUCLEOTIDE SEQUENCE [LARGE SCALE GENOMIC DNA]</scope>
    <source>
        <strain evidence="5 6">ACS-120-V-Col10b</strain>
    </source>
</reference>
<dbReference type="GO" id="GO:0006043">
    <property type="term" value="P:glucosamine catabolic process"/>
    <property type="evidence" value="ECO:0007669"/>
    <property type="project" value="TreeGrafter"/>
</dbReference>
<evidence type="ECO:0000256" key="3">
    <source>
        <dbReference type="HAMAP-Rule" id="MF_01241"/>
    </source>
</evidence>
<evidence type="ECO:0000313" key="6">
    <source>
        <dbReference type="Proteomes" id="UP000014387"/>
    </source>
</evidence>
<dbReference type="RefSeq" id="WP_016444880.1">
    <property type="nucleotide sequence ID" value="NZ_KE150267.1"/>
</dbReference>
<dbReference type="PANTHER" id="PTHR11280:SF5">
    <property type="entry name" value="GLUCOSAMINE-6-PHOSPHATE ISOMERASE"/>
    <property type="match status" value="1"/>
</dbReference>
<proteinExistence type="inferred from homology"/>
<feature type="active site" description="For ring-opening step" evidence="3">
    <location>
        <position position="136"/>
    </location>
</feature>
<dbReference type="SUPFAM" id="SSF100950">
    <property type="entry name" value="NagB/RpiA/CoA transferase-like"/>
    <property type="match status" value="1"/>
</dbReference>
<dbReference type="EMBL" id="AGWN01000002">
    <property type="protein sequence ID" value="EPD29574.1"/>
    <property type="molecule type" value="Genomic_DNA"/>
</dbReference>
<dbReference type="CDD" id="cd01399">
    <property type="entry name" value="GlcN6P_deaminase"/>
    <property type="match status" value="1"/>
</dbReference>
<dbReference type="GO" id="GO:0042802">
    <property type="term" value="F:identical protein binding"/>
    <property type="evidence" value="ECO:0007669"/>
    <property type="project" value="TreeGrafter"/>
</dbReference>
<dbReference type="HAMAP" id="MF_01241">
    <property type="entry name" value="GlcN6P_deamin"/>
    <property type="match status" value="1"/>
</dbReference>
<dbReference type="GO" id="GO:0019262">
    <property type="term" value="P:N-acetylneuraminate catabolic process"/>
    <property type="evidence" value="ECO:0007669"/>
    <property type="project" value="UniProtKB-UniRule"/>
</dbReference>
<keyword evidence="6" id="KW-1185">Reference proteome</keyword>
<keyword evidence="2 3" id="KW-0119">Carbohydrate metabolism</keyword>
<feature type="active site" description="Proton acceptor; for enolization step" evidence="3">
    <location>
        <position position="67"/>
    </location>
</feature>
<organism evidence="5 6">
    <name type="scientific">Gleimia europaea ACS-120-V-Col10b</name>
    <dbReference type="NCBI Taxonomy" id="883069"/>
    <lineage>
        <taxon>Bacteria</taxon>
        <taxon>Bacillati</taxon>
        <taxon>Actinomycetota</taxon>
        <taxon>Actinomycetes</taxon>
        <taxon>Actinomycetales</taxon>
        <taxon>Actinomycetaceae</taxon>
        <taxon>Gleimia</taxon>
    </lineage>
</organism>
<dbReference type="Pfam" id="PF01182">
    <property type="entry name" value="Glucosamine_iso"/>
    <property type="match status" value="1"/>
</dbReference>
<dbReference type="InterPro" id="IPR006148">
    <property type="entry name" value="Glc/Gal-6P_isomerase"/>
</dbReference>
<gene>
    <name evidence="3" type="primary">nagB</name>
    <name evidence="5" type="ORF">HMPREF9238_01555</name>
</gene>
<comment type="similarity">
    <text evidence="3">Belongs to the glucosamine/galactosamine-6-phosphate isomerase family. NagB subfamily.</text>
</comment>